<dbReference type="Proteomes" id="UP000326950">
    <property type="component" value="Unassembled WGS sequence"/>
</dbReference>
<gene>
    <name evidence="1" type="ORF">BDV40DRAFT_257320</name>
</gene>
<dbReference type="EMBL" id="ML738597">
    <property type="protein sequence ID" value="KAE8165985.1"/>
    <property type="molecule type" value="Genomic_DNA"/>
</dbReference>
<reference evidence="1 2" key="1">
    <citation type="submission" date="2019-04" db="EMBL/GenBank/DDBJ databases">
        <title>Friends and foes A comparative genomics study of 23 Aspergillus species from section Flavi.</title>
        <authorList>
            <consortium name="DOE Joint Genome Institute"/>
            <person name="Kjaerbolling I."/>
            <person name="Vesth T."/>
            <person name="Frisvad J.C."/>
            <person name="Nybo J.L."/>
            <person name="Theobald S."/>
            <person name="Kildgaard S."/>
            <person name="Isbrandt T."/>
            <person name="Kuo A."/>
            <person name="Sato A."/>
            <person name="Lyhne E.K."/>
            <person name="Kogle M.E."/>
            <person name="Wiebenga A."/>
            <person name="Kun R.S."/>
            <person name="Lubbers R.J."/>
            <person name="Makela M.R."/>
            <person name="Barry K."/>
            <person name="Chovatia M."/>
            <person name="Clum A."/>
            <person name="Daum C."/>
            <person name="Haridas S."/>
            <person name="He G."/>
            <person name="LaButti K."/>
            <person name="Lipzen A."/>
            <person name="Mondo S."/>
            <person name="Riley R."/>
            <person name="Salamov A."/>
            <person name="Simmons B.A."/>
            <person name="Magnuson J.K."/>
            <person name="Henrissat B."/>
            <person name="Mortensen U.H."/>
            <person name="Larsen T.O."/>
            <person name="Devries R.P."/>
            <person name="Grigoriev I.V."/>
            <person name="Machida M."/>
            <person name="Baker S.E."/>
            <person name="Andersen M.R."/>
        </authorList>
    </citation>
    <scope>NUCLEOTIDE SEQUENCE [LARGE SCALE GENOMIC DNA]</scope>
    <source>
        <strain evidence="1 2">CBS 117626</strain>
    </source>
</reference>
<organism evidence="1 2">
    <name type="scientific">Aspergillus tamarii</name>
    <dbReference type="NCBI Taxonomy" id="41984"/>
    <lineage>
        <taxon>Eukaryota</taxon>
        <taxon>Fungi</taxon>
        <taxon>Dikarya</taxon>
        <taxon>Ascomycota</taxon>
        <taxon>Pezizomycotina</taxon>
        <taxon>Eurotiomycetes</taxon>
        <taxon>Eurotiomycetidae</taxon>
        <taxon>Eurotiales</taxon>
        <taxon>Aspergillaceae</taxon>
        <taxon>Aspergillus</taxon>
        <taxon>Aspergillus subgen. Circumdati</taxon>
    </lineage>
</organism>
<protein>
    <submittedName>
        <fullName evidence="1">Uncharacterized protein</fullName>
    </submittedName>
</protein>
<dbReference type="AlphaFoldDB" id="A0A5N6V4Q6"/>
<name>A0A5N6V4Q6_ASPTM</name>
<evidence type="ECO:0000313" key="1">
    <source>
        <dbReference type="EMBL" id="KAE8165985.1"/>
    </source>
</evidence>
<keyword evidence="2" id="KW-1185">Reference proteome</keyword>
<proteinExistence type="predicted"/>
<evidence type="ECO:0000313" key="2">
    <source>
        <dbReference type="Proteomes" id="UP000326950"/>
    </source>
</evidence>
<sequence length="79" mass="9316">MLFVHDRHSQWLGSRRSRYSLEPLRDNYRTEPPAPDHWSYGRAFNQKRLHREHALILVGTLQGLLSVTTPLCRVMSCQK</sequence>
<accession>A0A5N6V4Q6</accession>